<dbReference type="InterPro" id="IPR037066">
    <property type="entry name" value="Plug_dom_sf"/>
</dbReference>
<keyword evidence="5 12" id="KW-0732">Signal</keyword>
<evidence type="ECO:0000256" key="5">
    <source>
        <dbReference type="ARBA" id="ARBA00022729"/>
    </source>
</evidence>
<feature type="chain" id="PRO_5011714607" evidence="12">
    <location>
        <begin position="20"/>
        <end position="797"/>
    </location>
</feature>
<dbReference type="Gene3D" id="2.40.170.20">
    <property type="entry name" value="TonB-dependent receptor, beta-barrel domain"/>
    <property type="match status" value="1"/>
</dbReference>
<dbReference type="STRING" id="1038014.SAMN04487910_1228"/>
<dbReference type="SUPFAM" id="SSF49464">
    <property type="entry name" value="Carboxypeptidase regulatory domain-like"/>
    <property type="match status" value="1"/>
</dbReference>
<evidence type="ECO:0000256" key="9">
    <source>
        <dbReference type="ARBA" id="ARBA00023237"/>
    </source>
</evidence>
<keyword evidence="7 10" id="KW-0472">Membrane</keyword>
<accession>A0A1H7K7G1</accession>
<evidence type="ECO:0000256" key="2">
    <source>
        <dbReference type="ARBA" id="ARBA00022448"/>
    </source>
</evidence>
<keyword evidence="9 10" id="KW-0998">Cell outer membrane</keyword>
<dbReference type="InterPro" id="IPR039426">
    <property type="entry name" value="TonB-dep_rcpt-like"/>
</dbReference>
<keyword evidence="6 11" id="KW-0798">TonB box</keyword>
<keyword evidence="8" id="KW-0675">Receptor</keyword>
<dbReference type="PANTHER" id="PTHR30069:SF29">
    <property type="entry name" value="HEMOGLOBIN AND HEMOGLOBIN-HAPTOGLOBIN-BINDING PROTEIN 1-RELATED"/>
    <property type="match status" value="1"/>
</dbReference>
<feature type="domain" description="TonB-dependent receptor-like beta-barrel" evidence="13">
    <location>
        <begin position="304"/>
        <end position="765"/>
    </location>
</feature>
<dbReference type="PROSITE" id="PS52016">
    <property type="entry name" value="TONB_DEPENDENT_REC_3"/>
    <property type="match status" value="1"/>
</dbReference>
<evidence type="ECO:0000256" key="8">
    <source>
        <dbReference type="ARBA" id="ARBA00023170"/>
    </source>
</evidence>
<dbReference type="Pfam" id="PF13620">
    <property type="entry name" value="CarboxypepD_reg"/>
    <property type="match status" value="1"/>
</dbReference>
<evidence type="ECO:0000256" key="7">
    <source>
        <dbReference type="ARBA" id="ARBA00023136"/>
    </source>
</evidence>
<keyword evidence="4 10" id="KW-0812">Transmembrane</keyword>
<organism evidence="15 16">
    <name type="scientific">Aquimarina amphilecti</name>
    <dbReference type="NCBI Taxonomy" id="1038014"/>
    <lineage>
        <taxon>Bacteria</taxon>
        <taxon>Pseudomonadati</taxon>
        <taxon>Bacteroidota</taxon>
        <taxon>Flavobacteriia</taxon>
        <taxon>Flavobacteriales</taxon>
        <taxon>Flavobacteriaceae</taxon>
        <taxon>Aquimarina</taxon>
    </lineage>
</organism>
<dbReference type="OrthoDB" id="9795928at2"/>
<dbReference type="Gene3D" id="2.60.40.1120">
    <property type="entry name" value="Carboxypeptidase-like, regulatory domain"/>
    <property type="match status" value="1"/>
</dbReference>
<dbReference type="AlphaFoldDB" id="A0A1H7K7G1"/>
<dbReference type="PANTHER" id="PTHR30069">
    <property type="entry name" value="TONB-DEPENDENT OUTER MEMBRANE RECEPTOR"/>
    <property type="match status" value="1"/>
</dbReference>
<evidence type="ECO:0000256" key="4">
    <source>
        <dbReference type="ARBA" id="ARBA00022692"/>
    </source>
</evidence>
<gene>
    <name evidence="15" type="ORF">SAMN04487910_1228</name>
</gene>
<evidence type="ECO:0000256" key="12">
    <source>
        <dbReference type="SAM" id="SignalP"/>
    </source>
</evidence>
<dbReference type="Proteomes" id="UP000198521">
    <property type="component" value="Unassembled WGS sequence"/>
</dbReference>
<proteinExistence type="inferred from homology"/>
<name>A0A1H7K7G1_AQUAM</name>
<evidence type="ECO:0000256" key="1">
    <source>
        <dbReference type="ARBA" id="ARBA00004571"/>
    </source>
</evidence>
<sequence>MKRNALYIVFFLVVNSVFAQDCTKTLSGRVIDFHDGVSLEGATITFNSTTIKTDSNGMYKISGLCATSYAFTISHEDCNSQVVTIDVNEVSNKDFYLEHHLNELLEVKVSGNNRTKTSSSQEETINKNVIERYSSAALGDALREITGVSSLNTGSTIVKPIIQGLSGSRVLIMNNGVRMQDMEWGDEHAPNVDINTAGSVTVVKGAAALRYGGDAIGGVIVMEPNKVPAKDTLFGKTVVTGASNGRGGTISSEIIKGYESGWFWKAQGTLKRFGDVEAPDYILSNTGIFERGGSLSFGNNKFTQGWDVYYSYYQNEIGVLAASHIGNADDLIESINSGEPSVIENFTYTIDNPKQDVTHHLGRLRYFKRFEKLGKWTTQYDFQHNQRFEFDIRQTEELRKIPSLDLELTTHTLTSDFVLDAKFDYNLDFGIVMRYQDNFADPSTRARRLIPDYDKYDAGLFISGKYDINDNVTIDAGVRYDYNQIDAKKFYIKTRWEERGYDQEFNDLIIADEGTQWLTNPKFDYHSISATTGFNYVFGDSYELRGNYALAQRAPNPSELFSDGLHHSASRIELGDLRIDQETSHKFSFSFQRNNENLSWEIAPYANFINDYILLEPTDVELSIRGAFPVWEYRQTNARLLGIDAKLTKQWLPSWQTNHRFSLVKGKDTETEIPLINIPAANLSNSIVFQKEDWMSLVMSLESDYTFRQNEFPDNIIVFSPQEQEDVLLDINTPPGDYHLLHMNADITAPFFKDNELNIGITINNITNKKYRNYLNRQRYFADEVGRNFLLRLTFNY</sequence>
<feature type="domain" description="TonB-dependent receptor plug" evidence="14">
    <location>
        <begin position="118"/>
        <end position="219"/>
    </location>
</feature>
<evidence type="ECO:0000256" key="6">
    <source>
        <dbReference type="ARBA" id="ARBA00023077"/>
    </source>
</evidence>
<protein>
    <submittedName>
        <fullName evidence="15">Iron complex outermembrane recepter protein</fullName>
    </submittedName>
</protein>
<evidence type="ECO:0000313" key="16">
    <source>
        <dbReference type="Proteomes" id="UP000198521"/>
    </source>
</evidence>
<evidence type="ECO:0000313" key="15">
    <source>
        <dbReference type="EMBL" id="SEK82692.1"/>
    </source>
</evidence>
<dbReference type="EMBL" id="FOAB01000002">
    <property type="protein sequence ID" value="SEK82692.1"/>
    <property type="molecule type" value="Genomic_DNA"/>
</dbReference>
<comment type="subcellular location">
    <subcellularLocation>
        <location evidence="1 10">Cell outer membrane</location>
        <topology evidence="1 10">Multi-pass membrane protein</topology>
    </subcellularLocation>
</comment>
<comment type="similarity">
    <text evidence="10 11">Belongs to the TonB-dependent receptor family.</text>
</comment>
<evidence type="ECO:0000256" key="11">
    <source>
        <dbReference type="RuleBase" id="RU003357"/>
    </source>
</evidence>
<keyword evidence="3 10" id="KW-1134">Transmembrane beta strand</keyword>
<dbReference type="Pfam" id="PF00593">
    <property type="entry name" value="TonB_dep_Rec_b-barrel"/>
    <property type="match status" value="1"/>
</dbReference>
<dbReference type="InterPro" id="IPR012910">
    <property type="entry name" value="Plug_dom"/>
</dbReference>
<evidence type="ECO:0000256" key="3">
    <source>
        <dbReference type="ARBA" id="ARBA00022452"/>
    </source>
</evidence>
<keyword evidence="2 10" id="KW-0813">Transport</keyword>
<dbReference type="Pfam" id="PF07715">
    <property type="entry name" value="Plug"/>
    <property type="match status" value="1"/>
</dbReference>
<dbReference type="GO" id="GO:0044718">
    <property type="term" value="P:siderophore transmembrane transport"/>
    <property type="evidence" value="ECO:0007669"/>
    <property type="project" value="TreeGrafter"/>
</dbReference>
<evidence type="ECO:0000259" key="13">
    <source>
        <dbReference type="Pfam" id="PF00593"/>
    </source>
</evidence>
<dbReference type="RefSeq" id="WP_091406676.1">
    <property type="nucleotide sequence ID" value="NZ_FOAB01000002.1"/>
</dbReference>
<dbReference type="GO" id="GO:0015344">
    <property type="term" value="F:siderophore uptake transmembrane transporter activity"/>
    <property type="evidence" value="ECO:0007669"/>
    <property type="project" value="TreeGrafter"/>
</dbReference>
<dbReference type="InterPro" id="IPR036942">
    <property type="entry name" value="Beta-barrel_TonB_sf"/>
</dbReference>
<dbReference type="Gene3D" id="2.170.130.10">
    <property type="entry name" value="TonB-dependent receptor, plug domain"/>
    <property type="match status" value="1"/>
</dbReference>
<dbReference type="GO" id="GO:0009279">
    <property type="term" value="C:cell outer membrane"/>
    <property type="evidence" value="ECO:0007669"/>
    <property type="project" value="UniProtKB-SubCell"/>
</dbReference>
<reference evidence="15 16" key="1">
    <citation type="submission" date="2016-10" db="EMBL/GenBank/DDBJ databases">
        <authorList>
            <person name="de Groot N.N."/>
        </authorList>
    </citation>
    <scope>NUCLEOTIDE SEQUENCE [LARGE SCALE GENOMIC DNA]</scope>
    <source>
        <strain evidence="15 16">DSM 25232</strain>
    </source>
</reference>
<dbReference type="InterPro" id="IPR000531">
    <property type="entry name" value="Beta-barrel_TonB"/>
</dbReference>
<evidence type="ECO:0000259" key="14">
    <source>
        <dbReference type="Pfam" id="PF07715"/>
    </source>
</evidence>
<evidence type="ECO:0000256" key="10">
    <source>
        <dbReference type="PROSITE-ProRule" id="PRU01360"/>
    </source>
</evidence>
<dbReference type="SUPFAM" id="SSF56935">
    <property type="entry name" value="Porins"/>
    <property type="match status" value="1"/>
</dbReference>
<keyword evidence="16" id="KW-1185">Reference proteome</keyword>
<feature type="signal peptide" evidence="12">
    <location>
        <begin position="1"/>
        <end position="19"/>
    </location>
</feature>
<dbReference type="InterPro" id="IPR008969">
    <property type="entry name" value="CarboxyPept-like_regulatory"/>
</dbReference>